<gene>
    <name evidence="2" type="ORF">ACFFHW_03970</name>
</gene>
<dbReference type="RefSeq" id="WP_019950012.1">
    <property type="nucleotide sequence ID" value="NZ_JBHLVX010000013.1"/>
</dbReference>
<evidence type="ECO:0000313" key="2">
    <source>
        <dbReference type="EMBL" id="MFC0267167.1"/>
    </source>
</evidence>
<dbReference type="SUPFAM" id="SSF51658">
    <property type="entry name" value="Xylose isomerase-like"/>
    <property type="match status" value="1"/>
</dbReference>
<evidence type="ECO:0000259" key="1">
    <source>
        <dbReference type="Pfam" id="PF01261"/>
    </source>
</evidence>
<evidence type="ECO:0000313" key="3">
    <source>
        <dbReference type="Proteomes" id="UP001589814"/>
    </source>
</evidence>
<dbReference type="InterPro" id="IPR050312">
    <property type="entry name" value="IolE/XylAMocC-like"/>
</dbReference>
<dbReference type="Pfam" id="PF01261">
    <property type="entry name" value="AP_endonuc_2"/>
    <property type="match status" value="1"/>
</dbReference>
<dbReference type="PANTHER" id="PTHR12110:SF52">
    <property type="entry name" value="XYLOSE ISOMERASE"/>
    <property type="match status" value="1"/>
</dbReference>
<feature type="domain" description="Xylose isomerase-like TIM barrel" evidence="1">
    <location>
        <begin position="29"/>
        <end position="263"/>
    </location>
</feature>
<name>A0ABV6G0I1_9GAMM</name>
<accession>A0ABV6G0I1</accession>
<keyword evidence="3" id="KW-1185">Reference proteome</keyword>
<dbReference type="InterPro" id="IPR013022">
    <property type="entry name" value="Xyl_isomerase-like_TIM-brl"/>
</dbReference>
<dbReference type="EMBL" id="JBHLVX010000013">
    <property type="protein sequence ID" value="MFC0267167.1"/>
    <property type="molecule type" value="Genomic_DNA"/>
</dbReference>
<organism evidence="2 3">
    <name type="scientific">Kushneria aurantia</name>
    <dbReference type="NCBI Taxonomy" id="504092"/>
    <lineage>
        <taxon>Bacteria</taxon>
        <taxon>Pseudomonadati</taxon>
        <taxon>Pseudomonadota</taxon>
        <taxon>Gammaproteobacteria</taxon>
        <taxon>Oceanospirillales</taxon>
        <taxon>Halomonadaceae</taxon>
        <taxon>Kushneria</taxon>
    </lineage>
</organism>
<proteinExistence type="predicted"/>
<comment type="caution">
    <text evidence="2">The sequence shown here is derived from an EMBL/GenBank/DDBJ whole genome shotgun (WGS) entry which is preliminary data.</text>
</comment>
<dbReference type="PANTHER" id="PTHR12110">
    <property type="entry name" value="HYDROXYPYRUVATE ISOMERASE"/>
    <property type="match status" value="1"/>
</dbReference>
<reference evidence="2 3" key="1">
    <citation type="submission" date="2024-09" db="EMBL/GenBank/DDBJ databases">
        <authorList>
            <person name="Sun Q."/>
            <person name="Mori K."/>
        </authorList>
    </citation>
    <scope>NUCLEOTIDE SEQUENCE [LARGE SCALE GENOMIC DNA]</scope>
    <source>
        <strain evidence="2 3">CCM 7415</strain>
    </source>
</reference>
<dbReference type="Proteomes" id="UP001589814">
    <property type="component" value="Unassembled WGS sequence"/>
</dbReference>
<protein>
    <submittedName>
        <fullName evidence="2">Sugar phosphate isomerase/epimerase family protein</fullName>
    </submittedName>
</protein>
<keyword evidence="2" id="KW-0413">Isomerase</keyword>
<dbReference type="InterPro" id="IPR036237">
    <property type="entry name" value="Xyl_isomerase-like_sf"/>
</dbReference>
<sequence>MAIGLSTYAFFWRGSTRMQTPMTLEDMLEETAELGGAVLQICDYAAVETFDDARLTELSRHAKALGITLELGTRGLNLAHIERYLQIAERLGVSMLRSMCHSGEDHPDDADAIRRIEALLPQLENQGVVLALETYEQIPLNRLMNVIETVDSPHLGICLDPANCVAALEIPQQVIERSAERVVNLHIKDFAFTRSPAWVGFQLIGAPLGEGLLPFDDMMARLQPAARRINCIIEHWLPWQHDSVTTHDTETRWTRHGINLLRNRHG</sequence>
<dbReference type="GO" id="GO:0016853">
    <property type="term" value="F:isomerase activity"/>
    <property type="evidence" value="ECO:0007669"/>
    <property type="project" value="UniProtKB-KW"/>
</dbReference>
<dbReference type="Gene3D" id="3.20.20.150">
    <property type="entry name" value="Divalent-metal-dependent TIM barrel enzymes"/>
    <property type="match status" value="1"/>
</dbReference>